<dbReference type="RefSeq" id="WP_124796227.1">
    <property type="nucleotide sequence ID" value="NZ_RQYC01000026.1"/>
</dbReference>
<dbReference type="OrthoDB" id="9127182at2"/>
<comment type="caution">
    <text evidence="1">The sequence shown here is derived from an EMBL/GenBank/DDBJ whole genome shotgun (WGS) entry which is preliminary data.</text>
</comment>
<protein>
    <submittedName>
        <fullName evidence="1">Conjugal transfer protein</fullName>
    </submittedName>
</protein>
<organism evidence="1 2">
    <name type="scientific">Conchiformibius steedae</name>
    <dbReference type="NCBI Taxonomy" id="153493"/>
    <lineage>
        <taxon>Bacteria</taxon>
        <taxon>Pseudomonadati</taxon>
        <taxon>Pseudomonadota</taxon>
        <taxon>Betaproteobacteria</taxon>
        <taxon>Neisseriales</taxon>
        <taxon>Neisseriaceae</taxon>
        <taxon>Conchiformibius</taxon>
    </lineage>
</organism>
<proteinExistence type="predicted"/>
<dbReference type="Proteomes" id="UP000269923">
    <property type="component" value="Unassembled WGS sequence"/>
</dbReference>
<keyword evidence="2" id="KW-1185">Reference proteome</keyword>
<dbReference type="STRING" id="1121352.GCA_000620925_01168"/>
<sequence length="357" mass="38420">MNILPDTRPYPTDPVKNDLLMYAGQIAHPTSGAQRKLAQEHLNVQLHQLLSQRQILSVSVAMSMAPDRETYAVLADALAATLNAAPDSGEYQWFALPVVLVCGTEQTVPLPSDAPVEALQTLLAGLDGVSALAQAQWLPQLVSGEDFAAVRTDRWYTAKQNPDLAELKLSPAPLQAAAGKSVQVVYALGYGDAALLPLLGQAWGQAALPLMQLWQQHFSQNGVTVFANPLPVATPLNALATAAPMRVRMALDVFAADALRALRLQNKTAAAVAAAQEGGRLLFGFADADDAVSLPQTFVWQLSPRDDIALVQQDFLDLMTDCRVEDVCLLPRALPEHAVLPNFVQARQLAAQQGWLN</sequence>
<reference evidence="1 2" key="1">
    <citation type="submission" date="2018-11" db="EMBL/GenBank/DDBJ databases">
        <title>Genomes From Bacteria Associated with the Canine Oral Cavity: a Test Case for Automated Genome-Based Taxonomic Assignment.</title>
        <authorList>
            <person name="Coil D.A."/>
            <person name="Jospin G."/>
            <person name="Darling A.E."/>
            <person name="Wallis C."/>
            <person name="Davis I.J."/>
            <person name="Harris S."/>
            <person name="Eisen J.A."/>
            <person name="Holcombe L.J."/>
            <person name="O'Flynn C."/>
        </authorList>
    </citation>
    <scope>NUCLEOTIDE SEQUENCE [LARGE SCALE GENOMIC DNA]</scope>
    <source>
        <strain evidence="1 2">COT-280</strain>
    </source>
</reference>
<dbReference type="AlphaFoldDB" id="A0A3P2A1X6"/>
<evidence type="ECO:0000313" key="1">
    <source>
        <dbReference type="EMBL" id="RRD88985.1"/>
    </source>
</evidence>
<evidence type="ECO:0000313" key="2">
    <source>
        <dbReference type="Proteomes" id="UP000269923"/>
    </source>
</evidence>
<gene>
    <name evidence="1" type="ORF">EII21_10405</name>
</gene>
<dbReference type="EMBL" id="RQYC01000026">
    <property type="protein sequence ID" value="RRD88985.1"/>
    <property type="molecule type" value="Genomic_DNA"/>
</dbReference>
<accession>A0A3P2A1X6</accession>
<name>A0A3P2A1X6_9NEIS</name>